<dbReference type="InterPro" id="IPR013106">
    <property type="entry name" value="Ig_V-set"/>
</dbReference>
<evidence type="ECO:0000256" key="2">
    <source>
        <dbReference type="ARBA" id="ARBA00022614"/>
    </source>
</evidence>
<dbReference type="InterPro" id="IPR013783">
    <property type="entry name" value="Ig-like_fold"/>
</dbReference>
<dbReference type="InterPro" id="IPR003599">
    <property type="entry name" value="Ig_sub"/>
</dbReference>
<dbReference type="InterPro" id="IPR036179">
    <property type="entry name" value="Ig-like_dom_sf"/>
</dbReference>
<keyword evidence="9" id="KW-0393">Immunoglobulin domain</keyword>
<dbReference type="FunFam" id="2.60.40.10:FF:000076">
    <property type="entry name" value="Leucine-rich repeat and Ig domain-containing 4"/>
    <property type="match status" value="1"/>
</dbReference>
<evidence type="ECO:0000256" key="8">
    <source>
        <dbReference type="ARBA" id="ARBA00023157"/>
    </source>
</evidence>
<keyword evidence="7" id="KW-0472">Membrane</keyword>
<evidence type="ECO:0000256" key="5">
    <source>
        <dbReference type="ARBA" id="ARBA00022737"/>
    </source>
</evidence>
<dbReference type="SUPFAM" id="SSF48726">
    <property type="entry name" value="Immunoglobulin"/>
    <property type="match status" value="7"/>
</dbReference>
<comment type="caution">
    <text evidence="11">The sequence shown here is derived from an EMBL/GenBank/DDBJ whole genome shotgun (WGS) entry which is preliminary data.</text>
</comment>
<feature type="domain" description="Ig-like" evidence="10">
    <location>
        <begin position="314"/>
        <end position="412"/>
    </location>
</feature>
<feature type="domain" description="Ig-like" evidence="10">
    <location>
        <begin position="1"/>
        <end position="82"/>
    </location>
</feature>
<dbReference type="EMBL" id="JAGEUA010000010">
    <property type="protein sequence ID" value="KAL0963667.1"/>
    <property type="molecule type" value="Genomic_DNA"/>
</dbReference>
<evidence type="ECO:0000313" key="12">
    <source>
        <dbReference type="Proteomes" id="UP001557470"/>
    </source>
</evidence>
<keyword evidence="8" id="KW-1015">Disulfide bond</keyword>
<dbReference type="SMART" id="SM00406">
    <property type="entry name" value="IGv"/>
    <property type="match status" value="3"/>
</dbReference>
<dbReference type="Pfam" id="PF07679">
    <property type="entry name" value="I-set"/>
    <property type="match status" value="4"/>
</dbReference>
<dbReference type="Gene3D" id="2.60.40.10">
    <property type="entry name" value="Immunoglobulins"/>
    <property type="match status" value="7"/>
</dbReference>
<keyword evidence="3" id="KW-0812">Transmembrane</keyword>
<evidence type="ECO:0000256" key="3">
    <source>
        <dbReference type="ARBA" id="ARBA00022692"/>
    </source>
</evidence>
<sequence>MSVPAEGDTLLPCEAIGQPLPTITWTKVSTGAVMSLDSKAERFQVLPNGTLFIRSLQVQDRGTYICSAKNSVGLDRAMVTLEVWSRPPRVQLPSHREATVHQGGEVRLECRAQGVPLPLLSWVLPDNSILTPDSKSSHIPNPRVSIFPNGTLRIVAAGQLDRGLYRCVASNPAGVSSLSVRLHVSSLPPAIQQPREERITRPAGMPLYAHCSALGAPAPSIRWKTPDGTLLLPSQFLNRNLFVLPNATLLIRKLALNDSGNYECLATNAVGGDKRKLSVEVTGGMAVSTETKTYINSHSGRSPFSSMHNPPSLPSSSLSKAKIISTSPASSLVMYGDSLLLHCSATGNPEPRVVWRVPGKKLIDAQYSFDKRMKVHSNGTLDIQSVTEKDRGDYLCVARNKMADDYRLLRVTVVTKPAKIEPRQPLHQKVVSYGGALKVDCPVTGQPDPTIRWSLPDGTSVNSILLQGEENEGRRRGLVVFDNGTLFLPSVRMGEEGEYVCHAENRGGRDTMSVMVKILASPPSFPSTEHEVVKVRHGGVVVLSCGATGQPVPTITWRSPNNQFLPGGRSGPVLLRLDGSLVIQGARSADGGNYTCRASNSAGERSRVITVEVMETPHSSGQGGAAADRHTAVSSGISSVTSNGQRVEAGNEVSTVNRVSDNGISNVGDQRVSAVQGQTVILPCPALGFPPPRLYWLLPGNGVLLAPYYGSRLTVHRNGSLELRGLRASDAGRLVCVVRSKEGDVRKLVNLEVSDTQGAPPSRGLVTVRNLSSQRRRLAAQAHRPPSNLTRGHLTPETQSQLSKIVQEAQSVKRNLIQDALSVLRNLIQ</sequence>
<keyword evidence="12" id="KW-1185">Reference proteome</keyword>
<evidence type="ECO:0000256" key="7">
    <source>
        <dbReference type="ARBA" id="ARBA00023136"/>
    </source>
</evidence>
<evidence type="ECO:0000259" key="10">
    <source>
        <dbReference type="PROSITE" id="PS50835"/>
    </source>
</evidence>
<dbReference type="FunFam" id="2.60.40.10:FF:000063">
    <property type="entry name" value="neural cell adhesion molecule L1"/>
    <property type="match status" value="1"/>
</dbReference>
<comment type="subcellular location">
    <subcellularLocation>
        <location evidence="1">Membrane</location>
        <topology evidence="1">Single-pass membrane protein</topology>
    </subcellularLocation>
</comment>
<feature type="domain" description="Ig-like" evidence="10">
    <location>
        <begin position="676"/>
        <end position="754"/>
    </location>
</feature>
<proteinExistence type="predicted"/>
<feature type="domain" description="Ig-like" evidence="10">
    <location>
        <begin position="523"/>
        <end position="610"/>
    </location>
</feature>
<feature type="domain" description="Ig-like" evidence="10">
    <location>
        <begin position="417"/>
        <end position="517"/>
    </location>
</feature>
<dbReference type="PANTHER" id="PTHR10075">
    <property type="entry name" value="BASIGIN RELATED"/>
    <property type="match status" value="1"/>
</dbReference>
<reference evidence="11 12" key="1">
    <citation type="submission" date="2024-06" db="EMBL/GenBank/DDBJ databases">
        <authorList>
            <person name="Pan Q."/>
            <person name="Wen M."/>
            <person name="Jouanno E."/>
            <person name="Zahm M."/>
            <person name="Klopp C."/>
            <person name="Cabau C."/>
            <person name="Louis A."/>
            <person name="Berthelot C."/>
            <person name="Parey E."/>
            <person name="Roest Crollius H."/>
            <person name="Montfort J."/>
            <person name="Robinson-Rechavi M."/>
            <person name="Bouchez O."/>
            <person name="Lampietro C."/>
            <person name="Lopez Roques C."/>
            <person name="Donnadieu C."/>
            <person name="Postlethwait J."/>
            <person name="Bobe J."/>
            <person name="Verreycken H."/>
            <person name="Guiguen Y."/>
        </authorList>
    </citation>
    <scope>NUCLEOTIDE SEQUENCE [LARGE SCALE GENOMIC DNA]</scope>
    <source>
        <strain evidence="11">Up_M1</strain>
        <tissue evidence="11">Testis</tissue>
    </source>
</reference>
<dbReference type="InterPro" id="IPR003598">
    <property type="entry name" value="Ig_sub2"/>
</dbReference>
<organism evidence="11 12">
    <name type="scientific">Umbra pygmaea</name>
    <name type="common">Eastern mudminnow</name>
    <dbReference type="NCBI Taxonomy" id="75934"/>
    <lineage>
        <taxon>Eukaryota</taxon>
        <taxon>Metazoa</taxon>
        <taxon>Chordata</taxon>
        <taxon>Craniata</taxon>
        <taxon>Vertebrata</taxon>
        <taxon>Euteleostomi</taxon>
        <taxon>Actinopterygii</taxon>
        <taxon>Neopterygii</taxon>
        <taxon>Teleostei</taxon>
        <taxon>Protacanthopterygii</taxon>
        <taxon>Esociformes</taxon>
        <taxon>Umbridae</taxon>
        <taxon>Umbra</taxon>
    </lineage>
</organism>
<protein>
    <recommendedName>
        <fullName evidence="10">Ig-like domain-containing protein</fullName>
    </recommendedName>
</protein>
<name>A0ABD0WIZ7_UMBPY</name>
<dbReference type="AlphaFoldDB" id="A0ABD0WIZ7"/>
<accession>A0ABD0WIZ7</accession>
<keyword evidence="6" id="KW-1133">Transmembrane helix</keyword>
<dbReference type="PANTHER" id="PTHR10075:SF100">
    <property type="entry name" value="FASCICLIN-2"/>
    <property type="match status" value="1"/>
</dbReference>
<keyword evidence="4" id="KW-0732">Signal</keyword>
<dbReference type="GO" id="GO:0016020">
    <property type="term" value="C:membrane"/>
    <property type="evidence" value="ECO:0007669"/>
    <property type="project" value="UniProtKB-SubCell"/>
</dbReference>
<dbReference type="GO" id="GO:0007399">
    <property type="term" value="P:nervous system development"/>
    <property type="evidence" value="ECO:0007669"/>
    <property type="project" value="UniProtKB-ARBA"/>
</dbReference>
<dbReference type="SMART" id="SM00409">
    <property type="entry name" value="IG"/>
    <property type="match status" value="7"/>
</dbReference>
<keyword evidence="5" id="KW-0677">Repeat</keyword>
<evidence type="ECO:0000256" key="1">
    <source>
        <dbReference type="ARBA" id="ARBA00004167"/>
    </source>
</evidence>
<evidence type="ECO:0000256" key="9">
    <source>
        <dbReference type="ARBA" id="ARBA00023319"/>
    </source>
</evidence>
<dbReference type="PROSITE" id="PS50835">
    <property type="entry name" value="IG_LIKE"/>
    <property type="match status" value="7"/>
</dbReference>
<dbReference type="InterPro" id="IPR007110">
    <property type="entry name" value="Ig-like_dom"/>
</dbReference>
<dbReference type="SMART" id="SM00408">
    <property type="entry name" value="IGc2"/>
    <property type="match status" value="7"/>
</dbReference>
<gene>
    <name evidence="11" type="ORF">UPYG_G00309320</name>
</gene>
<dbReference type="CDD" id="cd00096">
    <property type="entry name" value="Ig"/>
    <property type="match status" value="3"/>
</dbReference>
<dbReference type="Pfam" id="PF13927">
    <property type="entry name" value="Ig_3"/>
    <property type="match status" value="3"/>
</dbReference>
<keyword evidence="2" id="KW-0433">Leucine-rich repeat</keyword>
<dbReference type="InterPro" id="IPR013098">
    <property type="entry name" value="Ig_I-set"/>
</dbReference>
<evidence type="ECO:0000256" key="4">
    <source>
        <dbReference type="ARBA" id="ARBA00022729"/>
    </source>
</evidence>
<evidence type="ECO:0000313" key="11">
    <source>
        <dbReference type="EMBL" id="KAL0963667.1"/>
    </source>
</evidence>
<dbReference type="Proteomes" id="UP001557470">
    <property type="component" value="Unassembled WGS sequence"/>
</dbReference>
<feature type="domain" description="Ig-like" evidence="10">
    <location>
        <begin position="88"/>
        <end position="185"/>
    </location>
</feature>
<feature type="domain" description="Ig-like" evidence="10">
    <location>
        <begin position="188"/>
        <end position="282"/>
    </location>
</feature>
<dbReference type="FunFam" id="2.60.40.10:FF:000032">
    <property type="entry name" value="palladin isoform X1"/>
    <property type="match status" value="2"/>
</dbReference>
<evidence type="ECO:0000256" key="6">
    <source>
        <dbReference type="ARBA" id="ARBA00022989"/>
    </source>
</evidence>